<sequence>MHVFGIVEGNLRVAYVLRDRGWSAAAAVAGFHAFFGVRVESDVMPPLRHRHIGGLIKTQDERVAARCYYDSRSRTIMSSWTCSSLTTHLKCMKDADELAGLPSTSADMLHPPRPTSGDLDHGALHLGKIRCMNFARGHHVSGSSKFQCHLT</sequence>
<dbReference type="EMBL" id="PGCJ01001168">
    <property type="protein sequence ID" value="PLW08323.1"/>
    <property type="molecule type" value="Genomic_DNA"/>
</dbReference>
<dbReference type="Proteomes" id="UP000235388">
    <property type="component" value="Unassembled WGS sequence"/>
</dbReference>
<protein>
    <submittedName>
        <fullName evidence="1">Uncharacterized protein</fullName>
    </submittedName>
</protein>
<evidence type="ECO:0000313" key="3">
    <source>
        <dbReference type="Proteomes" id="UP000235388"/>
    </source>
</evidence>
<name>A0A2N5S4Y3_9BASI</name>
<organism evidence="1 3">
    <name type="scientific">Puccinia coronata f. sp. avenae</name>
    <dbReference type="NCBI Taxonomy" id="200324"/>
    <lineage>
        <taxon>Eukaryota</taxon>
        <taxon>Fungi</taxon>
        <taxon>Dikarya</taxon>
        <taxon>Basidiomycota</taxon>
        <taxon>Pucciniomycotina</taxon>
        <taxon>Pucciniomycetes</taxon>
        <taxon>Pucciniales</taxon>
        <taxon>Pucciniaceae</taxon>
        <taxon>Puccinia</taxon>
    </lineage>
</organism>
<accession>A0A2N5S4Y3</accession>
<dbReference type="AlphaFoldDB" id="A0A2N5S4Y3"/>
<evidence type="ECO:0000313" key="1">
    <source>
        <dbReference type="EMBL" id="PLW08323.1"/>
    </source>
</evidence>
<dbReference type="EMBL" id="PGCJ01000102">
    <property type="protein sequence ID" value="PLW48568.1"/>
    <property type="molecule type" value="Genomic_DNA"/>
</dbReference>
<gene>
    <name evidence="2" type="ORF">PCANC_12214</name>
    <name evidence="1" type="ORF">PCANC_26822</name>
</gene>
<reference evidence="1 3" key="1">
    <citation type="submission" date="2017-11" db="EMBL/GenBank/DDBJ databases">
        <title>De novo assembly and phasing of dikaryotic genomes from two isolates of Puccinia coronata f. sp. avenae, the causal agent of oat crown rust.</title>
        <authorList>
            <person name="Miller M.E."/>
            <person name="Zhang Y."/>
            <person name="Omidvar V."/>
            <person name="Sperschneider J."/>
            <person name="Schwessinger B."/>
            <person name="Raley C."/>
            <person name="Palmer J.M."/>
            <person name="Garnica D."/>
            <person name="Upadhyaya N."/>
            <person name="Rathjen J."/>
            <person name="Taylor J.M."/>
            <person name="Park R.F."/>
            <person name="Dodds P.N."/>
            <person name="Hirsch C.D."/>
            <person name="Kianian S.F."/>
            <person name="Figueroa M."/>
        </authorList>
    </citation>
    <scope>NUCLEOTIDE SEQUENCE [LARGE SCALE GENOMIC DNA]</scope>
    <source>
        <strain evidence="1">12NC29</strain>
    </source>
</reference>
<keyword evidence="3" id="KW-1185">Reference proteome</keyword>
<proteinExistence type="predicted"/>
<evidence type="ECO:0000313" key="2">
    <source>
        <dbReference type="EMBL" id="PLW48568.1"/>
    </source>
</evidence>
<comment type="caution">
    <text evidence="1">The sequence shown here is derived from an EMBL/GenBank/DDBJ whole genome shotgun (WGS) entry which is preliminary data.</text>
</comment>